<keyword evidence="2" id="KW-1185">Reference proteome</keyword>
<organism evidence="1 2">
    <name type="scientific">Ilyodon furcidens</name>
    <name type="common">goldbreast splitfin</name>
    <dbReference type="NCBI Taxonomy" id="33524"/>
    <lineage>
        <taxon>Eukaryota</taxon>
        <taxon>Metazoa</taxon>
        <taxon>Chordata</taxon>
        <taxon>Craniata</taxon>
        <taxon>Vertebrata</taxon>
        <taxon>Euteleostomi</taxon>
        <taxon>Actinopterygii</taxon>
        <taxon>Neopterygii</taxon>
        <taxon>Teleostei</taxon>
        <taxon>Neoteleostei</taxon>
        <taxon>Acanthomorphata</taxon>
        <taxon>Ovalentaria</taxon>
        <taxon>Atherinomorphae</taxon>
        <taxon>Cyprinodontiformes</taxon>
        <taxon>Goodeidae</taxon>
        <taxon>Ilyodon</taxon>
    </lineage>
</organism>
<dbReference type="EMBL" id="JAHRIQ010077742">
    <property type="protein sequence ID" value="MEQ2246336.1"/>
    <property type="molecule type" value="Genomic_DNA"/>
</dbReference>
<evidence type="ECO:0000313" key="1">
    <source>
        <dbReference type="EMBL" id="MEQ2246336.1"/>
    </source>
</evidence>
<name>A0ABV0UQ48_9TELE</name>
<evidence type="ECO:0000313" key="2">
    <source>
        <dbReference type="Proteomes" id="UP001482620"/>
    </source>
</evidence>
<protein>
    <submittedName>
        <fullName evidence="1">Uncharacterized protein</fullName>
    </submittedName>
</protein>
<accession>A0ABV0UQ48</accession>
<comment type="caution">
    <text evidence="1">The sequence shown here is derived from an EMBL/GenBank/DDBJ whole genome shotgun (WGS) entry which is preliminary data.</text>
</comment>
<dbReference type="Proteomes" id="UP001482620">
    <property type="component" value="Unassembled WGS sequence"/>
</dbReference>
<reference evidence="1 2" key="1">
    <citation type="submission" date="2021-06" db="EMBL/GenBank/DDBJ databases">
        <authorList>
            <person name="Palmer J.M."/>
        </authorList>
    </citation>
    <scope>NUCLEOTIDE SEQUENCE [LARGE SCALE GENOMIC DNA]</scope>
    <source>
        <strain evidence="2">if_2019</strain>
        <tissue evidence="1">Muscle</tissue>
    </source>
</reference>
<proteinExistence type="predicted"/>
<sequence length="110" mass="12695">MRARNVRNCQNGNFNPKCLTSCEIWTNAPRDFFVGPAKLHMCTKFQNPRSKHGLRLMFLNFLGGAVEELGHAHQISHQISFGDWTRIHNMEFGADQMIYVEIRAKRMAMA</sequence>
<gene>
    <name evidence="1" type="ORF">ILYODFUR_037403</name>
</gene>